<dbReference type="Gene3D" id="3.30.470.20">
    <property type="entry name" value="ATP-grasp fold, B domain"/>
    <property type="match status" value="1"/>
</dbReference>
<keyword evidence="8 10" id="KW-0573">Peptidoglycan synthesis</keyword>
<keyword evidence="3 10" id="KW-0963">Cytoplasm</keyword>
<feature type="binding site" evidence="12">
    <location>
        <position position="261"/>
    </location>
    <ligand>
        <name>Mg(2+)</name>
        <dbReference type="ChEBI" id="CHEBI:18420"/>
        <label>2</label>
    </ligand>
</feature>
<dbReference type="SUPFAM" id="SSF56059">
    <property type="entry name" value="Glutathione synthetase ATP-binding domain-like"/>
    <property type="match status" value="1"/>
</dbReference>
<dbReference type="Pfam" id="PF07478">
    <property type="entry name" value="Dala_Dala_lig_C"/>
    <property type="match status" value="1"/>
</dbReference>
<name>A0A7C3YQ41_UNCW3</name>
<feature type="binding site" evidence="12">
    <location>
        <position position="249"/>
    </location>
    <ligand>
        <name>Mg(2+)</name>
        <dbReference type="ChEBI" id="CHEBI:18420"/>
        <label>1</label>
    </ligand>
</feature>
<evidence type="ECO:0000256" key="5">
    <source>
        <dbReference type="ARBA" id="ARBA00022741"/>
    </source>
</evidence>
<dbReference type="NCBIfam" id="NF002378">
    <property type="entry name" value="PRK01372.1"/>
    <property type="match status" value="1"/>
</dbReference>
<dbReference type="NCBIfam" id="TIGR01205">
    <property type="entry name" value="D_ala_D_alaTIGR"/>
    <property type="match status" value="1"/>
</dbReference>
<feature type="active site" evidence="11">
    <location>
        <position position="272"/>
    </location>
</feature>
<comment type="function">
    <text evidence="10">Cell wall formation.</text>
</comment>
<dbReference type="InterPro" id="IPR013815">
    <property type="entry name" value="ATP_grasp_subdomain_1"/>
</dbReference>
<evidence type="ECO:0000256" key="8">
    <source>
        <dbReference type="ARBA" id="ARBA00022984"/>
    </source>
</evidence>
<reference evidence="15" key="1">
    <citation type="journal article" date="2020" name="mSystems">
        <title>Genome- and Community-Level Interaction Insights into Carbon Utilization and Element Cycling Functions of Hydrothermarchaeota in Hydrothermal Sediment.</title>
        <authorList>
            <person name="Zhou Z."/>
            <person name="Liu Y."/>
            <person name="Xu W."/>
            <person name="Pan J."/>
            <person name="Luo Z.H."/>
            <person name="Li M."/>
        </authorList>
    </citation>
    <scope>NUCLEOTIDE SEQUENCE [LARGE SCALE GENOMIC DNA]</scope>
    <source>
        <strain evidence="15">SpSt-906</strain>
    </source>
</reference>
<comment type="subcellular location">
    <subcellularLocation>
        <location evidence="1 10">Cytoplasm</location>
    </subcellularLocation>
</comment>
<evidence type="ECO:0000256" key="4">
    <source>
        <dbReference type="ARBA" id="ARBA00022598"/>
    </source>
</evidence>
<evidence type="ECO:0000256" key="1">
    <source>
        <dbReference type="ARBA" id="ARBA00004496"/>
    </source>
</evidence>
<dbReference type="PROSITE" id="PS00843">
    <property type="entry name" value="DALA_DALA_LIGASE_1"/>
    <property type="match status" value="1"/>
</dbReference>
<evidence type="ECO:0000313" key="15">
    <source>
        <dbReference type="EMBL" id="HGE99391.1"/>
    </source>
</evidence>
<evidence type="ECO:0000256" key="12">
    <source>
        <dbReference type="PIRSR" id="PIRSR039102-3"/>
    </source>
</evidence>
<sequence>MRVGILCGGWSREREISLLTGNKVYQSLKRQGYDCVVIDLDRDFAQKILAAKIDCAFICLHGKPGEDGTIQGFLELAGIPYTGSGVLASALGMDKILTKAIFSFYQIPTPEYVVIEKDEDIEKGIKELGLPLVLKPRYEGSSIGVKILKREEEVIEEVASARKEFGSVFLEKFLKGRIATCGILADKPLPVLELIPKREEFYDYFAKYTEGETLFVCPAEIPDELTKRIQEFALRAHKAIGCRCYSRLDLIIYEGEPYFLEINTLPGLTELSDLPKEAETAGISYDELIRTILQWAR</sequence>
<evidence type="ECO:0000256" key="13">
    <source>
        <dbReference type="PROSITE-ProRule" id="PRU00409"/>
    </source>
</evidence>
<dbReference type="GO" id="GO:0046872">
    <property type="term" value="F:metal ion binding"/>
    <property type="evidence" value="ECO:0007669"/>
    <property type="project" value="UniProtKB-KW"/>
</dbReference>
<dbReference type="Gene3D" id="3.30.1490.20">
    <property type="entry name" value="ATP-grasp fold, A domain"/>
    <property type="match status" value="1"/>
</dbReference>
<keyword evidence="7 10" id="KW-0133">Cell shape</keyword>
<evidence type="ECO:0000256" key="7">
    <source>
        <dbReference type="ARBA" id="ARBA00022960"/>
    </source>
</evidence>
<dbReference type="PROSITE" id="PS50975">
    <property type="entry name" value="ATP_GRASP"/>
    <property type="match status" value="1"/>
</dbReference>
<dbReference type="GO" id="GO:0005524">
    <property type="term" value="F:ATP binding"/>
    <property type="evidence" value="ECO:0007669"/>
    <property type="project" value="UniProtKB-UniRule"/>
</dbReference>
<feature type="active site" evidence="11">
    <location>
        <position position="13"/>
    </location>
</feature>
<dbReference type="InterPro" id="IPR011127">
    <property type="entry name" value="Dala_Dala_lig_N"/>
</dbReference>
<dbReference type="InterPro" id="IPR011095">
    <property type="entry name" value="Dala_Dala_lig_C"/>
</dbReference>
<dbReference type="PIRSF" id="PIRSF039102">
    <property type="entry name" value="Ddl/VanB"/>
    <property type="match status" value="1"/>
</dbReference>
<dbReference type="SUPFAM" id="SSF52440">
    <property type="entry name" value="PreATP-grasp domain"/>
    <property type="match status" value="1"/>
</dbReference>
<dbReference type="GO" id="GO:0008360">
    <property type="term" value="P:regulation of cell shape"/>
    <property type="evidence" value="ECO:0007669"/>
    <property type="project" value="UniProtKB-KW"/>
</dbReference>
<dbReference type="EMBL" id="DTMQ01000033">
    <property type="protein sequence ID" value="HGE99391.1"/>
    <property type="molecule type" value="Genomic_DNA"/>
</dbReference>
<organism evidence="15">
    <name type="scientific">candidate division WOR-3 bacterium</name>
    <dbReference type="NCBI Taxonomy" id="2052148"/>
    <lineage>
        <taxon>Bacteria</taxon>
        <taxon>Bacteria division WOR-3</taxon>
    </lineage>
</organism>
<dbReference type="PANTHER" id="PTHR23132">
    <property type="entry name" value="D-ALANINE--D-ALANINE LIGASE"/>
    <property type="match status" value="1"/>
</dbReference>
<proteinExistence type="inferred from homology"/>
<keyword evidence="12" id="KW-0460">Magnesium</keyword>
<dbReference type="GO" id="GO:0071555">
    <property type="term" value="P:cell wall organization"/>
    <property type="evidence" value="ECO:0007669"/>
    <property type="project" value="UniProtKB-KW"/>
</dbReference>
<protein>
    <recommendedName>
        <fullName evidence="10">D-alanine--D-alanine ligase</fullName>
        <ecNumber evidence="10">6.3.2.4</ecNumber>
    </recommendedName>
    <alternativeName>
        <fullName evidence="10">D-Ala-D-Ala ligase</fullName>
    </alternativeName>
    <alternativeName>
        <fullName evidence="10">D-alanylalanine synthetase</fullName>
    </alternativeName>
</protein>
<dbReference type="HAMAP" id="MF_00047">
    <property type="entry name" value="Dala_Dala_lig"/>
    <property type="match status" value="1"/>
</dbReference>
<dbReference type="Pfam" id="PF01820">
    <property type="entry name" value="Dala_Dala_lig_N"/>
    <property type="match status" value="1"/>
</dbReference>
<comment type="similarity">
    <text evidence="2 10">Belongs to the D-alanine--D-alanine ligase family.</text>
</comment>
<comment type="cofactor">
    <cofactor evidence="12">
        <name>Mg(2+)</name>
        <dbReference type="ChEBI" id="CHEBI:18420"/>
    </cofactor>
    <cofactor evidence="12">
        <name>Mn(2+)</name>
        <dbReference type="ChEBI" id="CHEBI:29035"/>
    </cofactor>
    <text evidence="12">Binds 2 magnesium or manganese ions per subunit.</text>
</comment>
<dbReference type="InterPro" id="IPR011761">
    <property type="entry name" value="ATP-grasp"/>
</dbReference>
<dbReference type="AlphaFoldDB" id="A0A7C3YQ41"/>
<dbReference type="GO" id="GO:0009252">
    <property type="term" value="P:peptidoglycan biosynthetic process"/>
    <property type="evidence" value="ECO:0007669"/>
    <property type="project" value="UniProtKB-UniRule"/>
</dbReference>
<comment type="caution">
    <text evidence="15">The sequence shown here is derived from an EMBL/GenBank/DDBJ whole genome shotgun (WGS) entry which is preliminary data.</text>
</comment>
<feature type="binding site" evidence="12">
    <location>
        <position position="263"/>
    </location>
    <ligand>
        <name>Mg(2+)</name>
        <dbReference type="ChEBI" id="CHEBI:18420"/>
        <label>2</label>
    </ligand>
</feature>
<dbReference type="SMART" id="SM01209">
    <property type="entry name" value="GARS_A"/>
    <property type="match status" value="1"/>
</dbReference>
<dbReference type="InterPro" id="IPR005905">
    <property type="entry name" value="D_ala_D_ala"/>
</dbReference>
<dbReference type="PANTHER" id="PTHR23132:SF23">
    <property type="entry name" value="D-ALANINE--D-ALANINE LIGASE B"/>
    <property type="match status" value="1"/>
</dbReference>
<comment type="catalytic activity">
    <reaction evidence="10">
        <text>2 D-alanine + ATP = D-alanyl-D-alanine + ADP + phosphate + H(+)</text>
        <dbReference type="Rhea" id="RHEA:11224"/>
        <dbReference type="ChEBI" id="CHEBI:15378"/>
        <dbReference type="ChEBI" id="CHEBI:30616"/>
        <dbReference type="ChEBI" id="CHEBI:43474"/>
        <dbReference type="ChEBI" id="CHEBI:57416"/>
        <dbReference type="ChEBI" id="CHEBI:57822"/>
        <dbReference type="ChEBI" id="CHEBI:456216"/>
        <dbReference type="EC" id="6.3.2.4"/>
    </reaction>
</comment>
<accession>A0A7C3YQ41</accession>
<dbReference type="UniPathway" id="UPA00219"/>
<evidence type="ECO:0000256" key="11">
    <source>
        <dbReference type="PIRSR" id="PIRSR039102-1"/>
    </source>
</evidence>
<feature type="active site" evidence="11">
    <location>
        <position position="141"/>
    </location>
</feature>
<evidence type="ECO:0000256" key="6">
    <source>
        <dbReference type="ARBA" id="ARBA00022840"/>
    </source>
</evidence>
<dbReference type="InterPro" id="IPR016185">
    <property type="entry name" value="PreATP-grasp_dom_sf"/>
</dbReference>
<dbReference type="Gene3D" id="3.40.50.20">
    <property type="match status" value="1"/>
</dbReference>
<keyword evidence="4 10" id="KW-0436">Ligase</keyword>
<comment type="pathway">
    <text evidence="10">Cell wall biogenesis; peptidoglycan biosynthesis.</text>
</comment>
<keyword evidence="5 13" id="KW-0547">Nucleotide-binding</keyword>
<evidence type="ECO:0000256" key="9">
    <source>
        <dbReference type="ARBA" id="ARBA00023316"/>
    </source>
</evidence>
<evidence type="ECO:0000259" key="14">
    <source>
        <dbReference type="PROSITE" id="PS50975"/>
    </source>
</evidence>
<feature type="binding site" evidence="12">
    <location>
        <position position="261"/>
    </location>
    <ligand>
        <name>Mg(2+)</name>
        <dbReference type="ChEBI" id="CHEBI:18420"/>
        <label>1</label>
    </ligand>
</feature>
<keyword evidence="12" id="KW-0479">Metal-binding</keyword>
<keyword evidence="9 10" id="KW-0961">Cell wall biogenesis/degradation</keyword>
<gene>
    <name evidence="10" type="primary">ddl</name>
    <name evidence="15" type="ORF">ENX07_04900</name>
</gene>
<keyword evidence="12" id="KW-0464">Manganese</keyword>
<dbReference type="GO" id="GO:0008716">
    <property type="term" value="F:D-alanine-D-alanine ligase activity"/>
    <property type="evidence" value="ECO:0007669"/>
    <property type="project" value="UniProtKB-UniRule"/>
</dbReference>
<keyword evidence="6 13" id="KW-0067">ATP-binding</keyword>
<dbReference type="InterPro" id="IPR000291">
    <property type="entry name" value="D-Ala_lig_Van_CS"/>
</dbReference>
<dbReference type="GO" id="GO:0005737">
    <property type="term" value="C:cytoplasm"/>
    <property type="evidence" value="ECO:0007669"/>
    <property type="project" value="UniProtKB-SubCell"/>
</dbReference>
<evidence type="ECO:0000256" key="10">
    <source>
        <dbReference type="HAMAP-Rule" id="MF_00047"/>
    </source>
</evidence>
<feature type="domain" description="ATP-grasp" evidence="14">
    <location>
        <begin position="99"/>
        <end position="294"/>
    </location>
</feature>
<evidence type="ECO:0000256" key="2">
    <source>
        <dbReference type="ARBA" id="ARBA00010871"/>
    </source>
</evidence>
<dbReference type="EC" id="6.3.2.4" evidence="10"/>
<evidence type="ECO:0000256" key="3">
    <source>
        <dbReference type="ARBA" id="ARBA00022490"/>
    </source>
</evidence>